<dbReference type="EMBL" id="MT142028">
    <property type="protein sequence ID" value="QJA73446.1"/>
    <property type="molecule type" value="Genomic_DNA"/>
</dbReference>
<organism evidence="1">
    <name type="scientific">viral metagenome</name>
    <dbReference type="NCBI Taxonomy" id="1070528"/>
    <lineage>
        <taxon>unclassified sequences</taxon>
        <taxon>metagenomes</taxon>
        <taxon>organismal metagenomes</taxon>
    </lineage>
</organism>
<reference evidence="1" key="1">
    <citation type="submission" date="2020-03" db="EMBL/GenBank/DDBJ databases">
        <title>The deep terrestrial virosphere.</title>
        <authorList>
            <person name="Holmfeldt K."/>
            <person name="Nilsson E."/>
            <person name="Simone D."/>
            <person name="Lopez-Fernandez M."/>
            <person name="Wu X."/>
            <person name="de Brujin I."/>
            <person name="Lundin D."/>
            <person name="Andersson A."/>
            <person name="Bertilsson S."/>
            <person name="Dopson M."/>
        </authorList>
    </citation>
    <scope>NUCLEOTIDE SEQUENCE</scope>
    <source>
        <strain evidence="1">MM415A02362</strain>
    </source>
</reference>
<accession>A0A6M3JTY4</accession>
<dbReference type="AlphaFoldDB" id="A0A6M3JTY4"/>
<evidence type="ECO:0000313" key="1">
    <source>
        <dbReference type="EMBL" id="QJA73446.1"/>
    </source>
</evidence>
<name>A0A6M3JTY4_9ZZZZ</name>
<proteinExistence type="predicted"/>
<protein>
    <submittedName>
        <fullName evidence="1">Uncharacterized protein</fullName>
    </submittedName>
</protein>
<gene>
    <name evidence="1" type="ORF">MM415A02362_0004</name>
</gene>
<sequence length="65" mass="7444">MINKTYKGDDNMIQEKHWDIMSDIEKRIAYDVAIESLQVQDTFTGFCKAMNNSTFDIIGNPVEIG</sequence>